<proteinExistence type="predicted"/>
<dbReference type="PANTHER" id="PTHR42718:SF48">
    <property type="entry name" value="CONSERVED TWO-DOMAIN MEMBRANE PROTEIN-RELATED"/>
    <property type="match status" value="1"/>
</dbReference>
<feature type="transmembrane region" description="Helical" evidence="5">
    <location>
        <begin position="438"/>
        <end position="457"/>
    </location>
</feature>
<dbReference type="Pfam" id="PF07690">
    <property type="entry name" value="MFS_1"/>
    <property type="match status" value="1"/>
</dbReference>
<dbReference type="CDD" id="cd17321">
    <property type="entry name" value="MFS_MMR_MDR_like"/>
    <property type="match status" value="1"/>
</dbReference>
<keyword evidence="4 5" id="KW-0472">Membrane</keyword>
<keyword evidence="2 5" id="KW-0812">Transmembrane</keyword>
<reference evidence="8" key="1">
    <citation type="journal article" date="2019" name="Int. J. Syst. Evol. Microbiol.">
        <title>The Global Catalogue of Microorganisms (GCM) 10K type strain sequencing project: providing services to taxonomists for standard genome sequencing and annotation.</title>
        <authorList>
            <consortium name="The Broad Institute Genomics Platform"/>
            <consortium name="The Broad Institute Genome Sequencing Center for Infectious Disease"/>
            <person name="Wu L."/>
            <person name="Ma J."/>
        </authorList>
    </citation>
    <scope>NUCLEOTIDE SEQUENCE [LARGE SCALE GENOMIC DNA]</scope>
    <source>
        <strain evidence="8">CGMCC 1.16226</strain>
    </source>
</reference>
<evidence type="ECO:0000256" key="1">
    <source>
        <dbReference type="ARBA" id="ARBA00004141"/>
    </source>
</evidence>
<comment type="caution">
    <text evidence="7">The sequence shown here is derived from an EMBL/GenBank/DDBJ whole genome shotgun (WGS) entry which is preliminary data.</text>
</comment>
<accession>A0ABW4WLM0</accession>
<evidence type="ECO:0000256" key="2">
    <source>
        <dbReference type="ARBA" id="ARBA00022692"/>
    </source>
</evidence>
<gene>
    <name evidence="7" type="ORF">ACFSQT_29475</name>
</gene>
<evidence type="ECO:0000256" key="3">
    <source>
        <dbReference type="ARBA" id="ARBA00022989"/>
    </source>
</evidence>
<feature type="domain" description="Major facilitator superfamily (MFS) profile" evidence="6">
    <location>
        <begin position="86"/>
        <end position="530"/>
    </location>
</feature>
<sequence>MLLLNSIQYRRSHACTCLRGHHDGEKRDRGRSRVHHLTQESGRSFTYVGRLFECQPIELRIEVTAMNVQSQIESSGEVSSERSLVVTLILCGAAFMAMIDVFIVNVAFRQIGAEFPEASFGDLSWILNGYTIVYAALLIPFGGLADRWGRKRAFLAGLTIFTLASVGCALSGAMWSLILARVLQAAGAAMLTPSSLGLILTVLPAQKRARAVRTWATTSAISAAIGPALGGILAEYSWRWIFVINLPIGILAGAAAAALIPTIQPVSASTRKLDLFGAMLAAVAVGSLSLAVVGYEQSTTSEIIANYAIAILAAAWLVRRILFHQAPIVDPALFKVSTFTWANVTIIVFCTAFAAIFLSVAIWLQTVAGLSLIETGFAIVPGPVCVPIAAYLVQRFASTASPRAVVIVGNVIFAIGALGFAFMASIAPRYSIDIMPAWMLVGTGIGIAMPTMIGSATRDLPASMTATGSAVVNTSRQLGYVLGVALLVAVTGSLSLAPSQALHAFQTSWQLIALGAALSALTALGMRRTA</sequence>
<dbReference type="PROSITE" id="PS50850">
    <property type="entry name" value="MFS"/>
    <property type="match status" value="1"/>
</dbReference>
<dbReference type="InterPro" id="IPR020846">
    <property type="entry name" value="MFS_dom"/>
</dbReference>
<dbReference type="EMBL" id="JBHUGY010000051">
    <property type="protein sequence ID" value="MFD2057061.1"/>
    <property type="molecule type" value="Genomic_DNA"/>
</dbReference>
<feature type="transmembrane region" description="Helical" evidence="5">
    <location>
        <begin position="370"/>
        <end position="393"/>
    </location>
</feature>
<feature type="transmembrane region" description="Helical" evidence="5">
    <location>
        <begin position="478"/>
        <end position="497"/>
    </location>
</feature>
<feature type="transmembrane region" description="Helical" evidence="5">
    <location>
        <begin position="509"/>
        <end position="526"/>
    </location>
</feature>
<dbReference type="SUPFAM" id="SSF103473">
    <property type="entry name" value="MFS general substrate transporter"/>
    <property type="match status" value="1"/>
</dbReference>
<dbReference type="Gene3D" id="1.20.1720.10">
    <property type="entry name" value="Multidrug resistance protein D"/>
    <property type="match status" value="1"/>
</dbReference>
<dbReference type="InterPro" id="IPR011701">
    <property type="entry name" value="MFS"/>
</dbReference>
<feature type="transmembrane region" description="Helical" evidence="5">
    <location>
        <begin position="215"/>
        <end position="234"/>
    </location>
</feature>
<dbReference type="RefSeq" id="WP_379024747.1">
    <property type="nucleotide sequence ID" value="NZ_JBHUGY010000051.1"/>
</dbReference>
<dbReference type="PRINTS" id="PR01036">
    <property type="entry name" value="TCRTETB"/>
</dbReference>
<feature type="transmembrane region" description="Helical" evidence="5">
    <location>
        <begin position="123"/>
        <end position="141"/>
    </location>
</feature>
<organism evidence="7 8">
    <name type="scientific">Mesorhizobium calcicola</name>
    <dbReference type="NCBI Taxonomy" id="1300310"/>
    <lineage>
        <taxon>Bacteria</taxon>
        <taxon>Pseudomonadati</taxon>
        <taxon>Pseudomonadota</taxon>
        <taxon>Alphaproteobacteria</taxon>
        <taxon>Hyphomicrobiales</taxon>
        <taxon>Phyllobacteriaceae</taxon>
        <taxon>Mesorhizobium</taxon>
    </lineage>
</organism>
<dbReference type="Gene3D" id="1.20.1250.20">
    <property type="entry name" value="MFS general substrate transporter like domains"/>
    <property type="match status" value="1"/>
</dbReference>
<evidence type="ECO:0000256" key="5">
    <source>
        <dbReference type="SAM" id="Phobius"/>
    </source>
</evidence>
<keyword evidence="3 5" id="KW-1133">Transmembrane helix</keyword>
<feature type="transmembrane region" description="Helical" evidence="5">
    <location>
        <begin position="84"/>
        <end position="108"/>
    </location>
</feature>
<protein>
    <submittedName>
        <fullName evidence="7">MFS transporter</fullName>
    </submittedName>
</protein>
<dbReference type="PANTHER" id="PTHR42718">
    <property type="entry name" value="MAJOR FACILITATOR SUPERFAMILY MULTIDRUG TRANSPORTER MFSC"/>
    <property type="match status" value="1"/>
</dbReference>
<dbReference type="InterPro" id="IPR036259">
    <property type="entry name" value="MFS_trans_sf"/>
</dbReference>
<feature type="transmembrane region" description="Helical" evidence="5">
    <location>
        <begin position="240"/>
        <end position="263"/>
    </location>
</feature>
<feature type="transmembrane region" description="Helical" evidence="5">
    <location>
        <begin position="275"/>
        <end position="295"/>
    </location>
</feature>
<evidence type="ECO:0000313" key="8">
    <source>
        <dbReference type="Proteomes" id="UP001597349"/>
    </source>
</evidence>
<keyword evidence="8" id="KW-1185">Reference proteome</keyword>
<feature type="transmembrane region" description="Helical" evidence="5">
    <location>
        <begin position="301"/>
        <end position="318"/>
    </location>
</feature>
<comment type="subcellular location">
    <subcellularLocation>
        <location evidence="1">Membrane</location>
        <topology evidence="1">Multi-pass membrane protein</topology>
    </subcellularLocation>
</comment>
<feature type="transmembrane region" description="Helical" evidence="5">
    <location>
        <begin position="182"/>
        <end position="203"/>
    </location>
</feature>
<feature type="transmembrane region" description="Helical" evidence="5">
    <location>
        <begin position="153"/>
        <end position="176"/>
    </location>
</feature>
<name>A0ABW4WLM0_9HYPH</name>
<evidence type="ECO:0000313" key="7">
    <source>
        <dbReference type="EMBL" id="MFD2057061.1"/>
    </source>
</evidence>
<evidence type="ECO:0000259" key="6">
    <source>
        <dbReference type="PROSITE" id="PS50850"/>
    </source>
</evidence>
<feature type="transmembrane region" description="Helical" evidence="5">
    <location>
        <begin position="339"/>
        <end position="364"/>
    </location>
</feature>
<evidence type="ECO:0000256" key="4">
    <source>
        <dbReference type="ARBA" id="ARBA00023136"/>
    </source>
</evidence>
<feature type="transmembrane region" description="Helical" evidence="5">
    <location>
        <begin position="405"/>
        <end position="426"/>
    </location>
</feature>
<dbReference type="Proteomes" id="UP001597349">
    <property type="component" value="Unassembled WGS sequence"/>
</dbReference>